<gene>
    <name evidence="2" type="ORF">BBK36DRAFT_1171704</name>
</gene>
<evidence type="ECO:0000313" key="3">
    <source>
        <dbReference type="Proteomes" id="UP000241546"/>
    </source>
</evidence>
<keyword evidence="3" id="KW-1185">Reference proteome</keyword>
<accession>A0A2T4B2D0</accession>
<feature type="compositionally biased region" description="Basic residues" evidence="1">
    <location>
        <begin position="153"/>
        <end position="166"/>
    </location>
</feature>
<dbReference type="AlphaFoldDB" id="A0A2T4B2D0"/>
<protein>
    <recommendedName>
        <fullName evidence="4">TeaA receptor TeaR</fullName>
    </recommendedName>
</protein>
<feature type="region of interest" description="Disordered" evidence="1">
    <location>
        <begin position="1"/>
        <end position="124"/>
    </location>
</feature>
<evidence type="ECO:0000313" key="2">
    <source>
        <dbReference type="EMBL" id="PTB63485.1"/>
    </source>
</evidence>
<dbReference type="EMBL" id="KZ680219">
    <property type="protein sequence ID" value="PTB63485.1"/>
    <property type="molecule type" value="Genomic_DNA"/>
</dbReference>
<reference evidence="3" key="1">
    <citation type="submission" date="2016-07" db="EMBL/GenBank/DDBJ databases">
        <title>Multiple horizontal gene transfer events from other fungi enriched the ability of initially mycotrophic Trichoderma (Ascomycota) to feed on dead plant biomass.</title>
        <authorList>
            <consortium name="DOE Joint Genome Institute"/>
            <person name="Atanasova L."/>
            <person name="Chenthamara K."/>
            <person name="Zhang J."/>
            <person name="Grujic M."/>
            <person name="Henrissat B."/>
            <person name="Kuo A."/>
            <person name="Aerts A."/>
            <person name="Salamov A."/>
            <person name="Lipzen A."/>
            <person name="Labutti K."/>
            <person name="Barry K."/>
            <person name="Miao Y."/>
            <person name="Rahimi M.J."/>
            <person name="Shen Q."/>
            <person name="Grigoriev I.V."/>
            <person name="Kubicek C.P."/>
            <person name="Druzhinina I.S."/>
        </authorList>
    </citation>
    <scope>NUCLEOTIDE SEQUENCE [LARGE SCALE GENOMIC DNA]</scope>
    <source>
        <strain evidence="3">TUCIM 6016</strain>
    </source>
</reference>
<feature type="compositionally biased region" description="Basic and acidic residues" evidence="1">
    <location>
        <begin position="167"/>
        <end position="182"/>
    </location>
</feature>
<dbReference type="Proteomes" id="UP000241546">
    <property type="component" value="Unassembled WGS sequence"/>
</dbReference>
<evidence type="ECO:0008006" key="4">
    <source>
        <dbReference type="Google" id="ProtNLM"/>
    </source>
</evidence>
<feature type="compositionally biased region" description="Basic and acidic residues" evidence="1">
    <location>
        <begin position="21"/>
        <end position="38"/>
    </location>
</feature>
<feature type="compositionally biased region" description="Low complexity" evidence="1">
    <location>
        <begin position="1"/>
        <end position="13"/>
    </location>
</feature>
<evidence type="ECO:0000256" key="1">
    <source>
        <dbReference type="SAM" id="MobiDB-lite"/>
    </source>
</evidence>
<sequence>MAAITAARGAPTALTPPSSSHGDEPSWRYRDQREEAYDRSGAGYYDVEAPRLNGNSSNHYDSRLDGRTQKMQDDHRASAPWDAHAEGGVQSPVEFDNIRSDWSTGEPETDDFTHRGRADSTVGEVESKWIHRDKLAQIESEELQAAGFIPSKPRSRAPSKQRRDKSARRGTDAAETRPKQEGSGDAPASPWDFKVPDEVVDEQGNSASAAANAKGGSRIPVAKVKLAPSAPVEKPKPAQRSTTDTSPKKPTANRKNSEPANTKPKAAGRPKTRSGPSKDSTSNGRPTTRSGEASLNKQPEGNPPWMVNSYKPDPRLPPEQQIIPTVAKRLLQEKWEQEGKFGDAYDKDFRPLNTNSLPVFSQNSASQEEAKQEAPAEEEAKSPETAPQSDEWPLKAEPPKSPLPRLGSSYSTMPKISDVQPPKSPLPGQRPPMTPQGTAQSQSQLSEKAQSTQRIPDVPDDQEQKGGCGCCVVM</sequence>
<dbReference type="RefSeq" id="XP_024746805.1">
    <property type="nucleotide sequence ID" value="XM_024895616.1"/>
</dbReference>
<name>A0A2T4B2D0_9HYPO</name>
<proteinExistence type="predicted"/>
<feature type="region of interest" description="Disordered" evidence="1">
    <location>
        <begin position="142"/>
        <end position="325"/>
    </location>
</feature>
<dbReference type="GeneID" id="36603734"/>
<dbReference type="OrthoDB" id="418495at2759"/>
<feature type="compositionally biased region" description="Pro residues" evidence="1">
    <location>
        <begin position="422"/>
        <end position="434"/>
    </location>
</feature>
<organism evidence="2 3">
    <name type="scientific">Trichoderma citrinoviride</name>
    <dbReference type="NCBI Taxonomy" id="58853"/>
    <lineage>
        <taxon>Eukaryota</taxon>
        <taxon>Fungi</taxon>
        <taxon>Dikarya</taxon>
        <taxon>Ascomycota</taxon>
        <taxon>Pezizomycotina</taxon>
        <taxon>Sordariomycetes</taxon>
        <taxon>Hypocreomycetidae</taxon>
        <taxon>Hypocreales</taxon>
        <taxon>Hypocreaceae</taxon>
        <taxon>Trichoderma</taxon>
    </lineage>
</organism>
<feature type="compositionally biased region" description="Basic and acidic residues" evidence="1">
    <location>
        <begin position="60"/>
        <end position="77"/>
    </location>
</feature>
<feature type="compositionally biased region" description="Polar residues" evidence="1">
    <location>
        <begin position="352"/>
        <end position="364"/>
    </location>
</feature>
<feature type="region of interest" description="Disordered" evidence="1">
    <location>
        <begin position="342"/>
        <end position="474"/>
    </location>
</feature>
<feature type="compositionally biased region" description="Polar residues" evidence="1">
    <location>
        <begin position="435"/>
        <end position="454"/>
    </location>
</feature>
<feature type="compositionally biased region" description="Polar residues" evidence="1">
    <location>
        <begin position="274"/>
        <end position="299"/>
    </location>
</feature>
<feature type="compositionally biased region" description="Basic and acidic residues" evidence="1">
    <location>
        <begin position="368"/>
        <end position="382"/>
    </location>
</feature>